<dbReference type="EMBL" id="CP118378">
    <property type="protein sequence ID" value="WFD44209.1"/>
    <property type="molecule type" value="Genomic_DNA"/>
</dbReference>
<gene>
    <name evidence="3" type="primary">LDB17</name>
    <name evidence="3" type="ORF">MPSI1_002875</name>
</gene>
<dbReference type="GO" id="GO:0000147">
    <property type="term" value="P:actin cortical patch assembly"/>
    <property type="evidence" value="ECO:0007669"/>
    <property type="project" value="TreeGrafter"/>
</dbReference>
<organism evidence="3 4">
    <name type="scientific">Malassezia psittaci</name>
    <dbReference type="NCBI Taxonomy" id="1821823"/>
    <lineage>
        <taxon>Eukaryota</taxon>
        <taxon>Fungi</taxon>
        <taxon>Dikarya</taxon>
        <taxon>Basidiomycota</taxon>
        <taxon>Ustilaginomycotina</taxon>
        <taxon>Malasseziomycetes</taxon>
        <taxon>Malasseziales</taxon>
        <taxon>Malasseziaceae</taxon>
        <taxon>Malassezia</taxon>
    </lineage>
</organism>
<dbReference type="GO" id="GO:0071933">
    <property type="term" value="F:Arp2/3 complex binding"/>
    <property type="evidence" value="ECO:0007669"/>
    <property type="project" value="TreeGrafter"/>
</dbReference>
<evidence type="ECO:0000313" key="3">
    <source>
        <dbReference type="EMBL" id="WFD44209.1"/>
    </source>
</evidence>
<dbReference type="PANTHER" id="PTHR13357">
    <property type="entry name" value="SH3 ADAPTER PROTEIN SPIN90 NCK INTERACTING PROTEIN WITH SH3 DOMAIN"/>
    <property type="match status" value="1"/>
</dbReference>
<dbReference type="PANTHER" id="PTHR13357:SF1">
    <property type="entry name" value="NCK-INTERACTING PROTEIN WITH SH3 DOMAIN"/>
    <property type="match status" value="1"/>
</dbReference>
<evidence type="ECO:0000313" key="4">
    <source>
        <dbReference type="Proteomes" id="UP001214628"/>
    </source>
</evidence>
<feature type="compositionally biased region" description="Low complexity" evidence="1">
    <location>
        <begin position="516"/>
        <end position="531"/>
    </location>
</feature>
<feature type="compositionally biased region" description="Polar residues" evidence="1">
    <location>
        <begin position="619"/>
        <end position="628"/>
    </location>
</feature>
<evidence type="ECO:0000256" key="1">
    <source>
        <dbReference type="SAM" id="MobiDB-lite"/>
    </source>
</evidence>
<keyword evidence="4" id="KW-1185">Reference proteome</keyword>
<dbReference type="Proteomes" id="UP001214628">
    <property type="component" value="Chromosome 4"/>
</dbReference>
<sequence>MLNTHAPGRRRAPRVPGASYESKAKVLAELTPRDHALIRPCLHDLLNTCDTSFFDEHLRDAHAHSDLAADFLASGVLSQMESGFLENDEKPDTTTSAFLDALRPILSTGTSARQLLLAYEMVLQAGERNGNVFRWLFYSEQSESLVPGLIQRLVHNVWAGHYAGQSRAVLDASSIAPALPIPGDAYRMAQPKLIDQHVSSESLQVWLQYKALTFLYEVLCTVRLRVADLGCIRESFVNYLFDEAEATREQQDETLGGLVTQLLLALHEQYMVTVQGPCPAPFNILAAIRDRPHATRTFAENVVFMLNRTPCTNPAECRFHFLVLKLLDALFAMPETASYFYINDLKVLVDIFLRQITDLAEQCEILRQVYLMVLPSLLTQTQLCTIVYKRDAIREVLSNLVKYAEWSDTPARSIEFAKRCLSVEWCVDTSTTPLVAPIEGGAAHSKPLVEEHTIKGAVYHVETNDAAIHTMLKLGQMQSAAAAEGSHDDFPFWPSAITEQPLRTLELDVNDIEALASGRSSPLSSNGSSMRSTRRKAPPPPPIRSSLSDLSRVRTSSVLSLRESSEGGKPLSPITGHLITSRTRSQSNPANVPSDDASSTAATDRSSARLKAPEETFSRFKSISQPRSSYAALASPTPSPNPDNASYPTKESKKFLSLFRRAKPPLAPTSSSACPTQRKSAQTPPPSRRSAPKPPIG</sequence>
<evidence type="ECO:0000259" key="2">
    <source>
        <dbReference type="Pfam" id="PF09431"/>
    </source>
</evidence>
<protein>
    <submittedName>
        <fullName evidence="3">Pre-rRNA processing</fullName>
    </submittedName>
</protein>
<dbReference type="Pfam" id="PF09431">
    <property type="entry name" value="SPIN90_LRD"/>
    <property type="match status" value="1"/>
</dbReference>
<dbReference type="GO" id="GO:0051666">
    <property type="term" value="P:actin cortical patch localization"/>
    <property type="evidence" value="ECO:0007669"/>
    <property type="project" value="TreeGrafter"/>
</dbReference>
<feature type="compositionally biased region" description="Pro residues" evidence="1">
    <location>
        <begin position="683"/>
        <end position="697"/>
    </location>
</feature>
<feature type="compositionally biased region" description="Low complexity" evidence="1">
    <location>
        <begin position="594"/>
        <end position="605"/>
    </location>
</feature>
<feature type="domain" description="SPIN90/Ldb17 leucine-rich" evidence="2">
    <location>
        <begin position="258"/>
        <end position="392"/>
    </location>
</feature>
<reference evidence="3" key="1">
    <citation type="submission" date="2023-02" db="EMBL/GenBank/DDBJ databases">
        <title>Mating type loci evolution in Malassezia.</title>
        <authorList>
            <person name="Coelho M.A."/>
        </authorList>
    </citation>
    <scope>NUCLEOTIDE SEQUENCE</scope>
    <source>
        <strain evidence="3">CBS 14136</strain>
    </source>
</reference>
<feature type="compositionally biased region" description="Polar residues" evidence="1">
    <location>
        <begin position="668"/>
        <end position="682"/>
    </location>
</feature>
<dbReference type="GO" id="GO:0030479">
    <property type="term" value="C:actin cortical patch"/>
    <property type="evidence" value="ECO:0007669"/>
    <property type="project" value="TreeGrafter"/>
</dbReference>
<feature type="region of interest" description="Disordered" evidence="1">
    <location>
        <begin position="516"/>
        <end position="697"/>
    </location>
</feature>
<feature type="compositionally biased region" description="Polar residues" evidence="1">
    <location>
        <begin position="578"/>
        <end position="591"/>
    </location>
</feature>
<dbReference type="GO" id="GO:0006897">
    <property type="term" value="P:endocytosis"/>
    <property type="evidence" value="ECO:0007669"/>
    <property type="project" value="TreeGrafter"/>
</dbReference>
<name>A0AAF0FCZ2_9BASI</name>
<feature type="compositionally biased region" description="Low complexity" evidence="1">
    <location>
        <begin position="544"/>
        <end position="562"/>
    </location>
</feature>
<dbReference type="InterPro" id="IPR018556">
    <property type="entry name" value="SPIN90/Ldb17_LRD"/>
</dbReference>
<dbReference type="InterPro" id="IPR030125">
    <property type="entry name" value="SPIN90/Ldb17"/>
</dbReference>
<proteinExistence type="predicted"/>
<accession>A0AAF0FCZ2</accession>
<dbReference type="AlphaFoldDB" id="A0AAF0FCZ2"/>